<protein>
    <submittedName>
        <fullName evidence="2">Uncharacterized protein</fullName>
    </submittedName>
</protein>
<feature type="non-terminal residue" evidence="2">
    <location>
        <position position="37"/>
    </location>
</feature>
<gene>
    <name evidence="2" type="ORF">Tci_893978</name>
</gene>
<proteinExistence type="predicted"/>
<organism evidence="2">
    <name type="scientific">Tanacetum cinerariifolium</name>
    <name type="common">Dalmatian daisy</name>
    <name type="synonym">Chrysanthemum cinerariifolium</name>
    <dbReference type="NCBI Taxonomy" id="118510"/>
    <lineage>
        <taxon>Eukaryota</taxon>
        <taxon>Viridiplantae</taxon>
        <taxon>Streptophyta</taxon>
        <taxon>Embryophyta</taxon>
        <taxon>Tracheophyta</taxon>
        <taxon>Spermatophyta</taxon>
        <taxon>Magnoliopsida</taxon>
        <taxon>eudicotyledons</taxon>
        <taxon>Gunneridae</taxon>
        <taxon>Pentapetalae</taxon>
        <taxon>asterids</taxon>
        <taxon>campanulids</taxon>
        <taxon>Asterales</taxon>
        <taxon>Asteraceae</taxon>
        <taxon>Asteroideae</taxon>
        <taxon>Anthemideae</taxon>
        <taxon>Anthemidinae</taxon>
        <taxon>Tanacetum</taxon>
    </lineage>
</organism>
<comment type="caution">
    <text evidence="2">The sequence shown here is derived from an EMBL/GenBank/DDBJ whole genome shotgun (WGS) entry which is preliminary data.</text>
</comment>
<dbReference type="AlphaFoldDB" id="A0A699UKL4"/>
<accession>A0A699UKL4</accession>
<evidence type="ECO:0000313" key="2">
    <source>
        <dbReference type="EMBL" id="GFD22009.1"/>
    </source>
</evidence>
<name>A0A699UKL4_TANCI</name>
<reference evidence="2" key="1">
    <citation type="journal article" date="2019" name="Sci. Rep.">
        <title>Draft genome of Tanacetum cinerariifolium, the natural source of mosquito coil.</title>
        <authorList>
            <person name="Yamashiro T."/>
            <person name="Shiraishi A."/>
            <person name="Satake H."/>
            <person name="Nakayama K."/>
        </authorList>
    </citation>
    <scope>NUCLEOTIDE SEQUENCE</scope>
</reference>
<evidence type="ECO:0000256" key="1">
    <source>
        <dbReference type="SAM" id="MobiDB-lite"/>
    </source>
</evidence>
<sequence>MPLKAMTRSAGLPTAKSLGGGPGLRVDRGGRGRRPRK</sequence>
<feature type="region of interest" description="Disordered" evidence="1">
    <location>
        <begin position="1"/>
        <end position="37"/>
    </location>
</feature>
<dbReference type="EMBL" id="BKCJ011333883">
    <property type="protein sequence ID" value="GFD22009.1"/>
    <property type="molecule type" value="Genomic_DNA"/>
</dbReference>